<reference evidence="1 2" key="1">
    <citation type="submission" date="2012-06" db="EMBL/GenBank/DDBJ databases">
        <title>Finished chromosome of genome of Microcoleus sp. PCC 7113.</title>
        <authorList>
            <consortium name="US DOE Joint Genome Institute"/>
            <person name="Gugger M."/>
            <person name="Coursin T."/>
            <person name="Rippka R."/>
            <person name="Tandeau De Marsac N."/>
            <person name="Huntemann M."/>
            <person name="Wei C.-L."/>
            <person name="Han J."/>
            <person name="Detter J.C."/>
            <person name="Han C."/>
            <person name="Tapia R."/>
            <person name="Chen A."/>
            <person name="Kyrpides N."/>
            <person name="Mavromatis K."/>
            <person name="Markowitz V."/>
            <person name="Szeto E."/>
            <person name="Ivanova N."/>
            <person name="Pagani I."/>
            <person name="Pati A."/>
            <person name="Goodwin L."/>
            <person name="Nordberg H.P."/>
            <person name="Cantor M.N."/>
            <person name="Hua S.X."/>
            <person name="Woyke T."/>
            <person name="Kerfeld C.A."/>
        </authorList>
    </citation>
    <scope>NUCLEOTIDE SEQUENCE [LARGE SCALE GENOMIC DNA]</scope>
    <source>
        <strain evidence="1 2">PCC 7113</strain>
    </source>
</reference>
<proteinExistence type="predicted"/>
<dbReference type="Proteomes" id="UP000010471">
    <property type="component" value="Chromosome"/>
</dbReference>
<dbReference type="OrthoDB" id="458685at2"/>
<name>K9WIK0_9CYAN</name>
<keyword evidence="2" id="KW-1185">Reference proteome</keyword>
<dbReference type="HOGENOM" id="CLU_1353395_0_0_3"/>
<dbReference type="EMBL" id="CP003630">
    <property type="protein sequence ID" value="AFZ20240.1"/>
    <property type="molecule type" value="Genomic_DNA"/>
</dbReference>
<evidence type="ECO:0000313" key="1">
    <source>
        <dbReference type="EMBL" id="AFZ20240.1"/>
    </source>
</evidence>
<dbReference type="AlphaFoldDB" id="K9WIK0"/>
<evidence type="ECO:0000313" key="2">
    <source>
        <dbReference type="Proteomes" id="UP000010471"/>
    </source>
</evidence>
<dbReference type="KEGG" id="mic:Mic7113_4557"/>
<dbReference type="eggNOG" id="ENOG5033UND">
    <property type="taxonomic scope" value="Bacteria"/>
</dbReference>
<dbReference type="STRING" id="1173027.Mic7113_4557"/>
<dbReference type="RefSeq" id="WP_015184376.1">
    <property type="nucleotide sequence ID" value="NC_019738.1"/>
</dbReference>
<gene>
    <name evidence="1" type="ORF">Mic7113_4557</name>
</gene>
<accession>K9WIK0</accession>
<organism evidence="1 2">
    <name type="scientific">Allocoleopsis franciscana PCC 7113</name>
    <dbReference type="NCBI Taxonomy" id="1173027"/>
    <lineage>
        <taxon>Bacteria</taxon>
        <taxon>Bacillati</taxon>
        <taxon>Cyanobacteriota</taxon>
        <taxon>Cyanophyceae</taxon>
        <taxon>Coleofasciculales</taxon>
        <taxon>Coleofasciculaceae</taxon>
        <taxon>Allocoleopsis</taxon>
        <taxon>Allocoleopsis franciscana</taxon>
    </lineage>
</organism>
<sequence>MASLTRILFKRDTILKREVIQASDLPSNKRQSVPVGTLLVIQSYGPPSSNQDHYRLTFEKLQFKGFNSDWYAYSRDAEITQKVLSSVTTIDAMVSKQTEKNIVKIPVDKTTIGNQQGFLKMVFNVDTVIKREPVDDSSVLNDQSKQVIPAGTELVLLTDKPDANNVVKLPLDRNHVKFTLKDLEFKGFNTDWYAFIKHVGIQRLG</sequence>
<protein>
    <submittedName>
        <fullName evidence="1">Uncharacterized protein</fullName>
    </submittedName>
</protein>